<evidence type="ECO:0000259" key="7">
    <source>
        <dbReference type="Pfam" id="PF01120"/>
    </source>
</evidence>
<dbReference type="Gene3D" id="3.20.20.80">
    <property type="entry name" value="Glycosidases"/>
    <property type="match status" value="1"/>
</dbReference>
<comment type="similarity">
    <text evidence="1">Belongs to the glycosyl hydrolase 29 family.</text>
</comment>
<dbReference type="Proteomes" id="UP000636800">
    <property type="component" value="Chromosome 12"/>
</dbReference>
<evidence type="ECO:0000256" key="1">
    <source>
        <dbReference type="ARBA" id="ARBA00007951"/>
    </source>
</evidence>
<dbReference type="GO" id="GO:0016139">
    <property type="term" value="P:glycoside catabolic process"/>
    <property type="evidence" value="ECO:0007669"/>
    <property type="project" value="TreeGrafter"/>
</dbReference>
<dbReference type="OrthoDB" id="5547497at2759"/>
<feature type="chain" id="PRO_5032937293" description="alpha-L-fucosidase" evidence="6">
    <location>
        <begin position="21"/>
        <end position="304"/>
    </location>
</feature>
<keyword evidence="5" id="KW-0326">Glycosidase</keyword>
<keyword evidence="4" id="KW-0378">Hydrolase</keyword>
<dbReference type="EMBL" id="JADCNL010000012">
    <property type="protein sequence ID" value="KAG0457424.1"/>
    <property type="molecule type" value="Genomic_DNA"/>
</dbReference>
<evidence type="ECO:0000313" key="9">
    <source>
        <dbReference type="Proteomes" id="UP000636800"/>
    </source>
</evidence>
<dbReference type="InterPro" id="IPR017853">
    <property type="entry name" value="GH"/>
</dbReference>
<sequence>MARSSNYFAVLLFFPYLSLGSQRGLKTTPPLPIAPLPSAKQLAWQQGEMAMFFHFGMNTFTDSEWGLGRENPSIFSPTALDARQWVASAVAAGFSRVVLTAKHHDGFCLWPSSYTNYSVRSSPWLDGEGDVVAELAAAAKEFGIDLGLYLSPWDRHEPSYGKTLEYNEYYLGQMTELLTLYGDIQEVWLDGAGKTDMVYLFDTWFQLIHQLQPKALIFSEAGPDCRWSGNENGIAGTTCWSLFNKSSAVIGGTETQCVHANLISFQVQMPNIERKNKINASEKTWEELHTVLFSVSPKTEQILQ</sequence>
<evidence type="ECO:0000256" key="3">
    <source>
        <dbReference type="ARBA" id="ARBA00022729"/>
    </source>
</evidence>
<dbReference type="SMART" id="SM00812">
    <property type="entry name" value="Alpha_L_fucos"/>
    <property type="match status" value="1"/>
</dbReference>
<organism evidence="8 9">
    <name type="scientific">Vanilla planifolia</name>
    <name type="common">Vanilla</name>
    <dbReference type="NCBI Taxonomy" id="51239"/>
    <lineage>
        <taxon>Eukaryota</taxon>
        <taxon>Viridiplantae</taxon>
        <taxon>Streptophyta</taxon>
        <taxon>Embryophyta</taxon>
        <taxon>Tracheophyta</taxon>
        <taxon>Spermatophyta</taxon>
        <taxon>Magnoliopsida</taxon>
        <taxon>Liliopsida</taxon>
        <taxon>Asparagales</taxon>
        <taxon>Orchidaceae</taxon>
        <taxon>Vanilloideae</taxon>
        <taxon>Vanilleae</taxon>
        <taxon>Vanilla</taxon>
    </lineage>
</organism>
<keyword evidence="3 6" id="KW-0732">Signal</keyword>
<evidence type="ECO:0000256" key="2">
    <source>
        <dbReference type="ARBA" id="ARBA00012662"/>
    </source>
</evidence>
<gene>
    <name evidence="8" type="ORF">HPP92_022581</name>
</gene>
<feature type="signal peptide" evidence="6">
    <location>
        <begin position="1"/>
        <end position="20"/>
    </location>
</feature>
<dbReference type="PANTHER" id="PTHR10030">
    <property type="entry name" value="ALPHA-L-FUCOSIDASE"/>
    <property type="match status" value="1"/>
</dbReference>
<keyword evidence="9" id="KW-1185">Reference proteome</keyword>
<protein>
    <recommendedName>
        <fullName evidence="2">alpha-L-fucosidase</fullName>
        <ecNumber evidence="2">3.2.1.51</ecNumber>
    </recommendedName>
</protein>
<evidence type="ECO:0000256" key="5">
    <source>
        <dbReference type="ARBA" id="ARBA00023295"/>
    </source>
</evidence>
<comment type="caution">
    <text evidence="8">The sequence shown here is derived from an EMBL/GenBank/DDBJ whole genome shotgun (WGS) entry which is preliminary data.</text>
</comment>
<proteinExistence type="inferred from homology"/>
<dbReference type="Pfam" id="PF01120">
    <property type="entry name" value="Alpha_L_fucos"/>
    <property type="match status" value="1"/>
</dbReference>
<dbReference type="AlphaFoldDB" id="A0A835PTL6"/>
<dbReference type="PANTHER" id="PTHR10030:SF27">
    <property type="entry name" value="ALPHA-L-FUCOSIDASE 1"/>
    <property type="match status" value="1"/>
</dbReference>
<reference evidence="8 9" key="1">
    <citation type="journal article" date="2020" name="Nat. Food">
        <title>A phased Vanilla planifolia genome enables genetic improvement of flavour and production.</title>
        <authorList>
            <person name="Hasing T."/>
            <person name="Tang H."/>
            <person name="Brym M."/>
            <person name="Khazi F."/>
            <person name="Huang T."/>
            <person name="Chambers A.H."/>
        </authorList>
    </citation>
    <scope>NUCLEOTIDE SEQUENCE [LARGE SCALE GENOMIC DNA]</scope>
    <source>
        <tissue evidence="8">Leaf</tissue>
    </source>
</reference>
<dbReference type="InterPro" id="IPR057739">
    <property type="entry name" value="Glyco_hydro_29_N"/>
</dbReference>
<feature type="domain" description="Glycoside hydrolase family 29 N-terminal" evidence="7">
    <location>
        <begin position="73"/>
        <end position="290"/>
    </location>
</feature>
<evidence type="ECO:0000256" key="6">
    <source>
        <dbReference type="SAM" id="SignalP"/>
    </source>
</evidence>
<dbReference type="GO" id="GO:0005764">
    <property type="term" value="C:lysosome"/>
    <property type="evidence" value="ECO:0007669"/>
    <property type="project" value="TreeGrafter"/>
</dbReference>
<dbReference type="EC" id="3.2.1.51" evidence="2"/>
<dbReference type="GO" id="GO:0004560">
    <property type="term" value="F:alpha-L-fucosidase activity"/>
    <property type="evidence" value="ECO:0007669"/>
    <property type="project" value="UniProtKB-EC"/>
</dbReference>
<accession>A0A835PTL6</accession>
<evidence type="ECO:0000256" key="4">
    <source>
        <dbReference type="ARBA" id="ARBA00022801"/>
    </source>
</evidence>
<name>A0A835PTL6_VANPL</name>
<dbReference type="SUPFAM" id="SSF51445">
    <property type="entry name" value="(Trans)glycosidases"/>
    <property type="match status" value="1"/>
</dbReference>
<dbReference type="InterPro" id="IPR000933">
    <property type="entry name" value="Glyco_hydro_29"/>
</dbReference>
<evidence type="ECO:0000313" key="8">
    <source>
        <dbReference type="EMBL" id="KAG0457424.1"/>
    </source>
</evidence>
<dbReference type="GO" id="GO:0006004">
    <property type="term" value="P:fucose metabolic process"/>
    <property type="evidence" value="ECO:0007669"/>
    <property type="project" value="TreeGrafter"/>
</dbReference>